<dbReference type="WBParaSite" id="HDID_0001086701-mRNA-1">
    <property type="protein sequence ID" value="HDID_0001086701-mRNA-1"/>
    <property type="gene ID" value="HDID_0001086701"/>
</dbReference>
<evidence type="ECO:0000313" key="1">
    <source>
        <dbReference type="EMBL" id="VDL64189.1"/>
    </source>
</evidence>
<dbReference type="OrthoDB" id="6282652at2759"/>
<dbReference type="EMBL" id="UYSG01012037">
    <property type="protein sequence ID" value="VDL64189.1"/>
    <property type="molecule type" value="Genomic_DNA"/>
</dbReference>
<evidence type="ECO:0000313" key="3">
    <source>
        <dbReference type="WBParaSite" id="HDID_0001086701-mRNA-1"/>
    </source>
</evidence>
<sequence length="154" mass="17240">MSHSRRSPLPPTIEDRSRCAAVNIPHSGVLVIGGIGRNGLPLHSTELLTRLSNEGRGGGGDKWQWPHFPPMNKEHTGDPLVVYFQGRVSVVGRGVSVKKMLMLNMATSGQWTSLPCCRQVLIISFRSSDFTFFLFFLSRRLLDSEYINMMKPPK</sequence>
<dbReference type="AlphaFoldDB" id="A0A0R3SYM2"/>
<name>A0A0R3SYM2_HYMDI</name>
<dbReference type="InterPro" id="IPR015915">
    <property type="entry name" value="Kelch-typ_b-propeller"/>
</dbReference>
<evidence type="ECO:0000313" key="2">
    <source>
        <dbReference type="Proteomes" id="UP000274504"/>
    </source>
</evidence>
<dbReference type="Proteomes" id="UP000274504">
    <property type="component" value="Unassembled WGS sequence"/>
</dbReference>
<organism evidence="3">
    <name type="scientific">Hymenolepis diminuta</name>
    <name type="common">Rat tapeworm</name>
    <dbReference type="NCBI Taxonomy" id="6216"/>
    <lineage>
        <taxon>Eukaryota</taxon>
        <taxon>Metazoa</taxon>
        <taxon>Spiralia</taxon>
        <taxon>Lophotrochozoa</taxon>
        <taxon>Platyhelminthes</taxon>
        <taxon>Cestoda</taxon>
        <taxon>Eucestoda</taxon>
        <taxon>Cyclophyllidea</taxon>
        <taxon>Hymenolepididae</taxon>
        <taxon>Hymenolepis</taxon>
    </lineage>
</organism>
<dbReference type="SUPFAM" id="SSF117281">
    <property type="entry name" value="Kelch motif"/>
    <property type="match status" value="1"/>
</dbReference>
<gene>
    <name evidence="1" type="ORF">HDID_LOCUS10864</name>
</gene>
<protein>
    <submittedName>
        <fullName evidence="3">Kelch repeat-containing protein</fullName>
    </submittedName>
</protein>
<proteinExistence type="predicted"/>
<reference evidence="1 2" key="2">
    <citation type="submission" date="2018-11" db="EMBL/GenBank/DDBJ databases">
        <authorList>
            <consortium name="Pathogen Informatics"/>
        </authorList>
    </citation>
    <scope>NUCLEOTIDE SEQUENCE [LARGE SCALE GENOMIC DNA]</scope>
</reference>
<reference evidence="3" key="1">
    <citation type="submission" date="2017-02" db="UniProtKB">
        <authorList>
            <consortium name="WormBaseParasite"/>
        </authorList>
    </citation>
    <scope>IDENTIFICATION</scope>
</reference>
<accession>A0A0R3SYM2</accession>